<comment type="caution">
    <text evidence="1">The sequence shown here is derived from an EMBL/GenBank/DDBJ whole genome shotgun (WGS) entry which is preliminary data.</text>
</comment>
<name>A0A1F4S0X0_UNCSA</name>
<accession>A0A1F4S0X0</accession>
<gene>
    <name evidence="1" type="ORF">A2290_02645</name>
</gene>
<dbReference type="EMBL" id="MEUA01000057">
    <property type="protein sequence ID" value="OGC13383.1"/>
    <property type="molecule type" value="Genomic_DNA"/>
</dbReference>
<evidence type="ECO:0000313" key="1">
    <source>
        <dbReference type="EMBL" id="OGC13383.1"/>
    </source>
</evidence>
<proteinExistence type="predicted"/>
<organism evidence="1 2">
    <name type="scientific">candidate division WOR-1 bacterium RIFOXYB2_FULL_36_35</name>
    <dbReference type="NCBI Taxonomy" id="1802578"/>
    <lineage>
        <taxon>Bacteria</taxon>
        <taxon>Bacillati</taxon>
        <taxon>Saganbacteria</taxon>
    </lineage>
</organism>
<reference evidence="1 2" key="1">
    <citation type="journal article" date="2016" name="Nat. Commun.">
        <title>Thousands of microbial genomes shed light on interconnected biogeochemical processes in an aquifer system.</title>
        <authorList>
            <person name="Anantharaman K."/>
            <person name="Brown C.T."/>
            <person name="Hug L.A."/>
            <person name="Sharon I."/>
            <person name="Castelle C.J."/>
            <person name="Probst A.J."/>
            <person name="Thomas B.C."/>
            <person name="Singh A."/>
            <person name="Wilkins M.J."/>
            <person name="Karaoz U."/>
            <person name="Brodie E.L."/>
            <person name="Williams K.H."/>
            <person name="Hubbard S.S."/>
            <person name="Banfield J.F."/>
        </authorList>
    </citation>
    <scope>NUCLEOTIDE SEQUENCE [LARGE SCALE GENOMIC DNA]</scope>
</reference>
<sequence>MQSFFRVFEGITTRSDRWLGIDINNRRISFYLNGSTVRINSIFRNCRVDRIINDTAYIPLVRMWGGKYFEGRINGDEVKSLKTGQYVDVQVAELKTERGFLKNKPLVLLKVLNPD</sequence>
<dbReference type="Proteomes" id="UP000177905">
    <property type="component" value="Unassembled WGS sequence"/>
</dbReference>
<dbReference type="AlphaFoldDB" id="A0A1F4S0X0"/>
<evidence type="ECO:0000313" key="2">
    <source>
        <dbReference type="Proteomes" id="UP000177905"/>
    </source>
</evidence>
<protein>
    <submittedName>
        <fullName evidence="1">Uncharacterized protein</fullName>
    </submittedName>
</protein>